<protein>
    <submittedName>
        <fullName evidence="2">Uncharacterized protein</fullName>
    </submittedName>
</protein>
<accession>A0A8D9FGX6</accession>
<sequence>MSECTHKDVSGDQITIREINQKLTNEILNMQKRISHFDLKLLSSRLENMSTLELYNEMMKSLEQNLAKVVLDRCHGDGSSIQDERIQILNSFGDSEFEITEMSMEDNNPAGDETDRSNDSLYYDIGSCYQNKTPNHHPEHEMLKKLCRKLETDCHKVNEEVKDLQQVVWQQPHKIDKLHEEMVENNERMKELEESNVRLISECKNMNVTLMRQCAQFSIHDDLIETIHQENVDLTNTQHVFTEQTGKIQNIIEELVNELRLHKSKLDETDSMKTILTRQVNKLNERTVELQEENEQKTEQIEELVKKTETLENNLETNWSKYYESTQNKIVAHQKLNKDLKQIVMKKNVVINMYKKEIKHENGTEGLIKKIEQAERKINLAMKKRKEMAPRTENQEDSN</sequence>
<keyword evidence="1" id="KW-0175">Coiled coil</keyword>
<evidence type="ECO:0000256" key="1">
    <source>
        <dbReference type="SAM" id="Coils"/>
    </source>
</evidence>
<reference evidence="2" key="1">
    <citation type="submission" date="2021-05" db="EMBL/GenBank/DDBJ databases">
        <authorList>
            <person name="Alioto T."/>
            <person name="Alioto T."/>
            <person name="Gomez Garrido J."/>
        </authorList>
    </citation>
    <scope>NUCLEOTIDE SEQUENCE</scope>
</reference>
<proteinExistence type="predicted"/>
<feature type="coiled-coil region" evidence="1">
    <location>
        <begin position="140"/>
        <end position="209"/>
    </location>
</feature>
<dbReference type="AlphaFoldDB" id="A0A8D9FGX6"/>
<organism evidence="2">
    <name type="scientific">Cacopsylla melanoneura</name>
    <dbReference type="NCBI Taxonomy" id="428564"/>
    <lineage>
        <taxon>Eukaryota</taxon>
        <taxon>Metazoa</taxon>
        <taxon>Ecdysozoa</taxon>
        <taxon>Arthropoda</taxon>
        <taxon>Hexapoda</taxon>
        <taxon>Insecta</taxon>
        <taxon>Pterygota</taxon>
        <taxon>Neoptera</taxon>
        <taxon>Paraneoptera</taxon>
        <taxon>Hemiptera</taxon>
        <taxon>Sternorrhyncha</taxon>
        <taxon>Psylloidea</taxon>
        <taxon>Psyllidae</taxon>
        <taxon>Psyllinae</taxon>
        <taxon>Cacopsylla</taxon>
    </lineage>
</organism>
<feature type="coiled-coil region" evidence="1">
    <location>
        <begin position="252"/>
        <end position="314"/>
    </location>
</feature>
<name>A0A8D9FGX6_9HEMI</name>
<evidence type="ECO:0000313" key="2">
    <source>
        <dbReference type="EMBL" id="CAG6788040.1"/>
    </source>
</evidence>
<dbReference type="EMBL" id="HBUF01657408">
    <property type="protein sequence ID" value="CAG6788040.1"/>
    <property type="molecule type" value="Transcribed_RNA"/>
</dbReference>